<organism evidence="1">
    <name type="scientific">Lepeophtheirus salmonis</name>
    <name type="common">Salmon louse</name>
    <name type="synonym">Caligus salmonis</name>
    <dbReference type="NCBI Taxonomy" id="72036"/>
    <lineage>
        <taxon>Eukaryota</taxon>
        <taxon>Metazoa</taxon>
        <taxon>Ecdysozoa</taxon>
        <taxon>Arthropoda</taxon>
        <taxon>Crustacea</taxon>
        <taxon>Multicrustacea</taxon>
        <taxon>Hexanauplia</taxon>
        <taxon>Copepoda</taxon>
        <taxon>Siphonostomatoida</taxon>
        <taxon>Caligidae</taxon>
        <taxon>Lepeophtheirus</taxon>
    </lineage>
</organism>
<reference evidence="1" key="1">
    <citation type="submission" date="2014-05" db="EMBL/GenBank/DDBJ databases">
        <authorList>
            <person name="Chronopoulou M."/>
        </authorList>
    </citation>
    <scope>NUCLEOTIDE SEQUENCE</scope>
    <source>
        <tissue evidence="1">Whole organism</tissue>
    </source>
</reference>
<protein>
    <submittedName>
        <fullName evidence="1">Uncharacterized protein</fullName>
    </submittedName>
</protein>
<evidence type="ECO:0000313" key="1">
    <source>
        <dbReference type="EMBL" id="CDW26985.1"/>
    </source>
</evidence>
<name>A0A0K2TMC4_LEPSM</name>
<feature type="non-terminal residue" evidence="1">
    <location>
        <position position="1"/>
    </location>
</feature>
<dbReference type="AlphaFoldDB" id="A0A0K2TMC4"/>
<proteinExistence type="predicted"/>
<accession>A0A0K2TMC4</accession>
<sequence length="69" mass="7705">GYTSVRVDLLQDLVDVDGIRFLPFVGPLLSIRLGDDLLSLSSLLCGFTSSFGRHIVDKYVCRSQYIIIK</sequence>
<dbReference type="EMBL" id="HACA01009624">
    <property type="protein sequence ID" value="CDW26985.1"/>
    <property type="molecule type" value="Transcribed_RNA"/>
</dbReference>